<evidence type="ECO:0000313" key="3">
    <source>
        <dbReference type="Proteomes" id="UP001551482"/>
    </source>
</evidence>
<name>A0ABV3DMZ4_9ACTN</name>
<evidence type="ECO:0000313" key="2">
    <source>
        <dbReference type="EMBL" id="MEU8137113.1"/>
    </source>
</evidence>
<keyword evidence="1" id="KW-0732">Signal</keyword>
<dbReference type="RefSeq" id="WP_358358530.1">
    <property type="nucleotide sequence ID" value="NZ_JBEZFP010000079.1"/>
</dbReference>
<comment type="caution">
    <text evidence="2">The sequence shown here is derived from an EMBL/GenBank/DDBJ whole genome shotgun (WGS) entry which is preliminary data.</text>
</comment>
<gene>
    <name evidence="2" type="ORF">AB0C36_26805</name>
</gene>
<feature type="chain" id="PRO_5045807748" description="Secreted protein" evidence="1">
    <location>
        <begin position="26"/>
        <end position="250"/>
    </location>
</feature>
<organism evidence="2 3">
    <name type="scientific">Streptodolium elevatio</name>
    <dbReference type="NCBI Taxonomy" id="3157996"/>
    <lineage>
        <taxon>Bacteria</taxon>
        <taxon>Bacillati</taxon>
        <taxon>Actinomycetota</taxon>
        <taxon>Actinomycetes</taxon>
        <taxon>Kitasatosporales</taxon>
        <taxon>Streptomycetaceae</taxon>
        <taxon>Streptodolium</taxon>
    </lineage>
</organism>
<sequence length="250" mass="26368">MSSTTRLTRAKRLSAALMLTLGVTAGATGSVGTAAAEPAARSAATSPYGCAADASPGHTRAELPDAEIFATDNTAVITDPGDPRLDAHLLGFACEVRGIIRAHGADPEGSSLLDGVFWSTDLQAATYERSRAFDVEAVTPEQLRTVAEIVRERFRQESVLTFDYLPASSPRATAIEVEVPGVDVTRLHDGLLADPEAREVLYGGSVTVRGGKLILVADRTDTEVVRRFVATLGADWSAAAVHYGAREFVG</sequence>
<proteinExistence type="predicted"/>
<evidence type="ECO:0000256" key="1">
    <source>
        <dbReference type="SAM" id="SignalP"/>
    </source>
</evidence>
<feature type="signal peptide" evidence="1">
    <location>
        <begin position="1"/>
        <end position="25"/>
    </location>
</feature>
<dbReference type="EMBL" id="JBEZFP010000079">
    <property type="protein sequence ID" value="MEU8137113.1"/>
    <property type="molecule type" value="Genomic_DNA"/>
</dbReference>
<reference evidence="2 3" key="1">
    <citation type="submission" date="2024-06" db="EMBL/GenBank/DDBJ databases">
        <title>The Natural Products Discovery Center: Release of the First 8490 Sequenced Strains for Exploring Actinobacteria Biosynthetic Diversity.</title>
        <authorList>
            <person name="Kalkreuter E."/>
            <person name="Kautsar S.A."/>
            <person name="Yang D."/>
            <person name="Bader C.D."/>
            <person name="Teijaro C.N."/>
            <person name="Fluegel L."/>
            <person name="Davis C.M."/>
            <person name="Simpson J.R."/>
            <person name="Lauterbach L."/>
            <person name="Steele A.D."/>
            <person name="Gui C."/>
            <person name="Meng S."/>
            <person name="Li G."/>
            <person name="Viehrig K."/>
            <person name="Ye F."/>
            <person name="Su P."/>
            <person name="Kiefer A.F."/>
            <person name="Nichols A."/>
            <person name="Cepeda A.J."/>
            <person name="Yan W."/>
            <person name="Fan B."/>
            <person name="Jiang Y."/>
            <person name="Adhikari A."/>
            <person name="Zheng C.-J."/>
            <person name="Schuster L."/>
            <person name="Cowan T.M."/>
            <person name="Smanski M.J."/>
            <person name="Chevrette M.G."/>
            <person name="De Carvalho L.P.S."/>
            <person name="Shen B."/>
        </authorList>
    </citation>
    <scope>NUCLEOTIDE SEQUENCE [LARGE SCALE GENOMIC DNA]</scope>
    <source>
        <strain evidence="2 3">NPDC048946</strain>
    </source>
</reference>
<protein>
    <recommendedName>
        <fullName evidence="4">Secreted protein</fullName>
    </recommendedName>
</protein>
<dbReference type="Proteomes" id="UP001551482">
    <property type="component" value="Unassembled WGS sequence"/>
</dbReference>
<accession>A0ABV3DMZ4</accession>
<keyword evidence="3" id="KW-1185">Reference proteome</keyword>
<evidence type="ECO:0008006" key="4">
    <source>
        <dbReference type="Google" id="ProtNLM"/>
    </source>
</evidence>